<dbReference type="InterPro" id="IPR003325">
    <property type="entry name" value="TerD"/>
</dbReference>
<dbReference type="InterPro" id="IPR051324">
    <property type="entry name" value="Stress/Tellurium_Resist"/>
</dbReference>
<reference evidence="4 5" key="1">
    <citation type="journal article" date="2011" name="BMC Genomics">
        <title>Genome-wide analysis of the role of GlnR in Streptomyces venezuelae provides new insights into global nitrogen regulation in actinomycetes.</title>
        <authorList>
            <person name="Pullan S.T."/>
            <person name="Bibb M.J."/>
            <person name="Merrick M."/>
        </authorList>
    </citation>
    <scope>NUCLEOTIDE SEQUENCE [LARGE SCALE GENOMIC DNA]</scope>
    <source>
        <strain evidence="5">ATCC 10712 / CBS 650.69 / DSM 40230 / JCM 4526 / NBRC 13096 / PD 04745</strain>
    </source>
</reference>
<organism evidence="4 5">
    <name type="scientific">Streptomyces venezuelae (strain ATCC 10712 / CBS 650.69 / DSM 40230 / JCM 4526 / NBRC 13096 / PD 04745)</name>
    <dbReference type="NCBI Taxonomy" id="953739"/>
    <lineage>
        <taxon>Bacteria</taxon>
        <taxon>Bacillati</taxon>
        <taxon>Actinomycetota</taxon>
        <taxon>Actinomycetes</taxon>
        <taxon>Kitasatosporales</taxon>
        <taxon>Streptomycetaceae</taxon>
        <taxon>Streptomyces</taxon>
    </lineage>
</organism>
<feature type="region of interest" description="Disordered" evidence="2">
    <location>
        <begin position="176"/>
        <end position="227"/>
    </location>
</feature>
<feature type="compositionally biased region" description="Low complexity" evidence="2">
    <location>
        <begin position="190"/>
        <end position="222"/>
    </location>
</feature>
<comment type="similarity">
    <text evidence="1">Belongs to the CAPAB/TerDEXZ family.</text>
</comment>
<feature type="domain" description="TerD" evidence="3">
    <location>
        <begin position="36"/>
        <end position="173"/>
    </location>
</feature>
<proteinExistence type="inferred from homology"/>
<dbReference type="AlphaFoldDB" id="F2RLA5"/>
<evidence type="ECO:0000259" key="3">
    <source>
        <dbReference type="Pfam" id="PF02342"/>
    </source>
</evidence>
<dbReference type="KEGG" id="sve:SVEN_4578"/>
<dbReference type="PANTHER" id="PTHR32097:SF4">
    <property type="entry name" value="GENERAL STRESS PROTEIN 16U"/>
    <property type="match status" value="1"/>
</dbReference>
<gene>
    <name evidence="4" type="ordered locus">SVEN_4578</name>
</gene>
<dbReference type="PATRIC" id="fig|953739.5.peg.7078"/>
<dbReference type="STRING" id="953739.SVEN_4578"/>
<dbReference type="HOGENOM" id="CLU_590410_0_0_11"/>
<evidence type="ECO:0000313" key="4">
    <source>
        <dbReference type="EMBL" id="CCA57864.1"/>
    </source>
</evidence>
<name>F2RLA5_STRVP</name>
<dbReference type="EMBL" id="FR845719">
    <property type="protein sequence ID" value="CCA57864.1"/>
    <property type="molecule type" value="Genomic_DNA"/>
</dbReference>
<dbReference type="PANTHER" id="PTHR32097">
    <property type="entry name" value="CAMP-BINDING PROTEIN 1-RELATED"/>
    <property type="match status" value="1"/>
</dbReference>
<dbReference type="eggNOG" id="COG2310">
    <property type="taxonomic scope" value="Bacteria"/>
</dbReference>
<dbReference type="Gene3D" id="2.60.60.30">
    <property type="entry name" value="sav2460 like domains"/>
    <property type="match status" value="1"/>
</dbReference>
<evidence type="ECO:0000256" key="2">
    <source>
        <dbReference type="SAM" id="MobiDB-lite"/>
    </source>
</evidence>
<dbReference type="CDD" id="cd06974">
    <property type="entry name" value="TerD_like"/>
    <property type="match status" value="1"/>
</dbReference>
<sequence>MPAPEPQDPFMLRGLIKGNNAFVPTAALRVAVGGGVDVAALLVTERGRVRGDADIVFPGAPVHPSGAVWLSAAAEGDEAGTVWLDVDLTAVEEAITRVLVVTSTDDGSLRDTPGLSVRVVGPDGSAVVAYEVTDAGDETAMVLAELYRRAGGWKFRAVGQGYADGLTGLATDHGVELGEEPEDAPPAPVAPQALPHASKVAGPPAQAPAAQAPAKLPAAHPAGPGPGPWPVALDLPVPAHWPYAGNVFEPRALEGSGSDVLDVAGLPPGPVLVDLAVRTDGHTAVWTLTAANKEKDLLVNSGKKDWQGRLLAVVPLNGRLRLKLTAAGPWHARVLPLAAARRLSEDTLESGGPEVLLHTGEATDVAFHYRGDSNFIVDSYDLSGHEDPAELPEHRYPYINEIGRRREALPVPGGTVLVHVQRGDGPWRARLKQPSAAVAWLRRVRD</sequence>
<accession>F2RLA5</accession>
<dbReference type="Pfam" id="PF02342">
    <property type="entry name" value="TerD"/>
    <property type="match status" value="1"/>
</dbReference>
<dbReference type="Proteomes" id="UP000006854">
    <property type="component" value="Chromosome"/>
</dbReference>
<evidence type="ECO:0000313" key="5">
    <source>
        <dbReference type="Proteomes" id="UP000006854"/>
    </source>
</evidence>
<keyword evidence="5" id="KW-1185">Reference proteome</keyword>
<evidence type="ECO:0000256" key="1">
    <source>
        <dbReference type="ARBA" id="ARBA00008775"/>
    </source>
</evidence>
<protein>
    <submittedName>
        <fullName evidence="4">Tellurium resistance protein TerA</fullName>
    </submittedName>
</protein>